<evidence type="ECO:0000313" key="3">
    <source>
        <dbReference type="Proteomes" id="UP001642540"/>
    </source>
</evidence>
<sequence>MEGDAVLRTALAERNEVLQSEINRLRREKILNDSVSLEQPMKYLKNFGEGGESVFVDHQPNTLDDLSSIASVPLENSHSPVRNSRNVTPLSRKNRQATPARKHFNEIPRAAVSLHSPATVCYRGK</sequence>
<evidence type="ECO:0000313" key="2">
    <source>
        <dbReference type="EMBL" id="CAL8103490.1"/>
    </source>
</evidence>
<comment type="caution">
    <text evidence="2">The sequence shown here is derived from an EMBL/GenBank/DDBJ whole genome shotgun (WGS) entry which is preliminary data.</text>
</comment>
<feature type="compositionally biased region" description="Polar residues" evidence="1">
    <location>
        <begin position="74"/>
        <end position="91"/>
    </location>
</feature>
<evidence type="ECO:0000256" key="1">
    <source>
        <dbReference type="SAM" id="MobiDB-lite"/>
    </source>
</evidence>
<reference evidence="2 3" key="1">
    <citation type="submission" date="2024-08" db="EMBL/GenBank/DDBJ databases">
        <authorList>
            <person name="Cucini C."/>
            <person name="Frati F."/>
        </authorList>
    </citation>
    <scope>NUCLEOTIDE SEQUENCE [LARGE SCALE GENOMIC DNA]</scope>
</reference>
<accession>A0ABP1QP27</accession>
<dbReference type="Proteomes" id="UP001642540">
    <property type="component" value="Unassembled WGS sequence"/>
</dbReference>
<organism evidence="2 3">
    <name type="scientific">Orchesella dallaii</name>
    <dbReference type="NCBI Taxonomy" id="48710"/>
    <lineage>
        <taxon>Eukaryota</taxon>
        <taxon>Metazoa</taxon>
        <taxon>Ecdysozoa</taxon>
        <taxon>Arthropoda</taxon>
        <taxon>Hexapoda</taxon>
        <taxon>Collembola</taxon>
        <taxon>Entomobryomorpha</taxon>
        <taxon>Entomobryoidea</taxon>
        <taxon>Orchesellidae</taxon>
        <taxon>Orchesellinae</taxon>
        <taxon>Orchesella</taxon>
    </lineage>
</organism>
<protein>
    <submittedName>
        <fullName evidence="2">Uncharacterized protein</fullName>
    </submittedName>
</protein>
<proteinExistence type="predicted"/>
<dbReference type="EMBL" id="CAXLJM020000034">
    <property type="protein sequence ID" value="CAL8103490.1"/>
    <property type="molecule type" value="Genomic_DNA"/>
</dbReference>
<keyword evidence="3" id="KW-1185">Reference proteome</keyword>
<feature type="region of interest" description="Disordered" evidence="1">
    <location>
        <begin position="74"/>
        <end position="105"/>
    </location>
</feature>
<gene>
    <name evidence="2" type="ORF">ODALV1_LOCUS11466</name>
</gene>
<name>A0ABP1QP27_9HEXA</name>